<dbReference type="InterPro" id="IPR030400">
    <property type="entry name" value="Sedolisin_dom"/>
</dbReference>
<evidence type="ECO:0000256" key="4">
    <source>
        <dbReference type="ARBA" id="ARBA00012462"/>
    </source>
</evidence>
<keyword evidence="12" id="KW-0843">Virulence</keyword>
<evidence type="ECO:0000256" key="2">
    <source>
        <dbReference type="ARBA" id="ARBA00002451"/>
    </source>
</evidence>
<keyword evidence="10 15" id="KW-0720">Serine protease</keyword>
<keyword evidence="11 15" id="KW-0106">Calcium</keyword>
<name>A0AAF0EFN9_9BASI</name>
<sequence>MRLQRWMAMLVPMAVSLMVRGHMADYVVKEDVSVPHGWERRAPAPKSDLVPLSIALRTNSNERIVYALQRTSDPDSDEYLHHRTKEQVLDLLRPSKHTRTRVLRWLMEHGIEEKDISYNAAGDVLYFTTTVAEASELLGGAVFDMFERRDTGEQSVRTTKYAVPRSVAQHIDFVGGSTTYFPSIKAHRRIGEWLGLIDWDQVAAPMKNPPGVPDSCSVEHVTSLCLREFYGMHNYTPQSDHSHIGIAGYLGENANYNDLSLFLKHQRPDAWKGHATFDYVTLGGAHNVQNASKAGGEANLDVQTVEGIVWPMRTTYYLTGTEPPFKKDHFTTKNTNEPYLVFFEHMISLGDEELPQVLTTSYGDDEQTVPEPYARRACMMMAALGLRGTSVLFSSGDQGVGGVHKDDCVTNDRRHRPTFLPEFPASCPWVTTVGATYKFDPEVVTVKNYTFITSGGGFSNYFPRPFYQEHAVHKYLAVYQGDKDENMYNPLGRAYPDVAAQGSRFVIAQNGKFTLVSGTSASTPLFASIVALLNDARFAKGLPSLGFLNPLLYKRLAGTSGLHDVVSGSAIGCGGKTGFEAQSGWDPVTGLGTPYFPALRDQVLAL</sequence>
<feature type="binding site" evidence="15">
    <location>
        <position position="584"/>
    </location>
    <ligand>
        <name>Ca(2+)</name>
        <dbReference type="ChEBI" id="CHEBI:29108"/>
    </ligand>
</feature>
<comment type="catalytic activity">
    <reaction evidence="1">
        <text>Release of an N-terminal tripeptide from a polypeptide.</text>
        <dbReference type="EC" id="3.4.14.10"/>
    </reaction>
</comment>
<evidence type="ECO:0000256" key="9">
    <source>
        <dbReference type="ARBA" id="ARBA00022801"/>
    </source>
</evidence>
<reference evidence="18" key="1">
    <citation type="submission" date="2023-03" db="EMBL/GenBank/DDBJ databases">
        <title>Mating type loci evolution in Malassezia.</title>
        <authorList>
            <person name="Coelho M.A."/>
        </authorList>
    </citation>
    <scope>NUCLEOTIDE SEQUENCE</scope>
    <source>
        <strain evidence="18">CBS 9557</strain>
    </source>
</reference>
<comment type="function">
    <text evidence="2">Secreted tripeptidyl-peptidase which degrades proteins at acidic pHs and is involved in virulence.</text>
</comment>
<evidence type="ECO:0000256" key="13">
    <source>
        <dbReference type="ARBA" id="ARBA00023145"/>
    </source>
</evidence>
<dbReference type="PANTHER" id="PTHR14218">
    <property type="entry name" value="PROTEASE S8 TRIPEPTIDYL PEPTIDASE I CLN2"/>
    <property type="match status" value="1"/>
</dbReference>
<evidence type="ECO:0000256" key="10">
    <source>
        <dbReference type="ARBA" id="ARBA00022825"/>
    </source>
</evidence>
<dbReference type="Pfam" id="PF09286">
    <property type="entry name" value="Pro-kuma_activ"/>
    <property type="match status" value="1"/>
</dbReference>
<dbReference type="AlphaFoldDB" id="A0AAF0EFN9"/>
<dbReference type="InterPro" id="IPR000209">
    <property type="entry name" value="Peptidase_S8/S53_dom"/>
</dbReference>
<protein>
    <recommendedName>
        <fullName evidence="4">tripeptidyl-peptidase II</fullName>
        <ecNumber evidence="4">3.4.14.10</ecNumber>
    </recommendedName>
</protein>
<evidence type="ECO:0000256" key="8">
    <source>
        <dbReference type="ARBA" id="ARBA00022729"/>
    </source>
</evidence>
<dbReference type="InterPro" id="IPR015366">
    <property type="entry name" value="S53_propep"/>
</dbReference>
<keyword evidence="7 15" id="KW-0479">Metal-binding</keyword>
<dbReference type="SUPFAM" id="SSF52743">
    <property type="entry name" value="Subtilisin-like"/>
    <property type="match status" value="1"/>
</dbReference>
<dbReference type="Proteomes" id="UP001213623">
    <property type="component" value="Chromosome 1"/>
</dbReference>
<keyword evidence="13" id="KW-0865">Zymogen</keyword>
<evidence type="ECO:0000256" key="7">
    <source>
        <dbReference type="ARBA" id="ARBA00022723"/>
    </source>
</evidence>
<proteinExistence type="predicted"/>
<keyword evidence="19" id="KW-1185">Reference proteome</keyword>
<comment type="cofactor">
    <cofactor evidence="15">
        <name>Ca(2+)</name>
        <dbReference type="ChEBI" id="CHEBI:29108"/>
    </cofactor>
    <text evidence="15">Binds 1 Ca(2+) ion per subunit.</text>
</comment>
<dbReference type="GO" id="GO:0046872">
    <property type="term" value="F:metal ion binding"/>
    <property type="evidence" value="ECO:0007669"/>
    <property type="project" value="UniProtKB-UniRule"/>
</dbReference>
<feature type="domain" description="Peptidase S53" evidence="17">
    <location>
        <begin position="220"/>
        <end position="606"/>
    </location>
</feature>
<dbReference type="PANTHER" id="PTHR14218:SF15">
    <property type="entry name" value="TRIPEPTIDYL-PEPTIDASE 1"/>
    <property type="match status" value="1"/>
</dbReference>
<dbReference type="InterPro" id="IPR036852">
    <property type="entry name" value="Peptidase_S8/S53_dom_sf"/>
</dbReference>
<evidence type="ECO:0000256" key="5">
    <source>
        <dbReference type="ARBA" id="ARBA00022525"/>
    </source>
</evidence>
<dbReference type="CDD" id="cd11377">
    <property type="entry name" value="Pro-peptidase_S53"/>
    <property type="match status" value="1"/>
</dbReference>
<evidence type="ECO:0000256" key="11">
    <source>
        <dbReference type="ARBA" id="ARBA00022837"/>
    </source>
</evidence>
<dbReference type="SMART" id="SM00944">
    <property type="entry name" value="Pro-kuma_activ"/>
    <property type="match status" value="1"/>
</dbReference>
<feature type="binding site" evidence="15">
    <location>
        <position position="565"/>
    </location>
    <ligand>
        <name>Ca(2+)</name>
        <dbReference type="ChEBI" id="CHEBI:29108"/>
    </ligand>
</feature>
<comment type="subcellular location">
    <subcellularLocation>
        <location evidence="3">Secreted</location>
        <location evidence="3">Extracellular space</location>
    </subcellularLocation>
</comment>
<accession>A0AAF0EFN9</accession>
<dbReference type="PROSITE" id="PS51695">
    <property type="entry name" value="SEDOLISIN"/>
    <property type="match status" value="1"/>
</dbReference>
<keyword evidence="6 15" id="KW-0645">Protease</keyword>
<evidence type="ECO:0000313" key="19">
    <source>
        <dbReference type="Proteomes" id="UP001213623"/>
    </source>
</evidence>
<evidence type="ECO:0000313" key="18">
    <source>
        <dbReference type="EMBL" id="WFD25557.1"/>
    </source>
</evidence>
<keyword evidence="5" id="KW-0964">Secreted</keyword>
<feature type="active site" description="Charge relay system" evidence="15">
    <location>
        <position position="520"/>
    </location>
</feature>
<dbReference type="GO" id="GO:0005576">
    <property type="term" value="C:extracellular region"/>
    <property type="evidence" value="ECO:0007669"/>
    <property type="project" value="UniProtKB-SubCell"/>
</dbReference>
<feature type="active site" description="Charge relay system" evidence="15">
    <location>
        <position position="301"/>
    </location>
</feature>
<feature type="chain" id="PRO_5041944510" description="tripeptidyl-peptidase II" evidence="16">
    <location>
        <begin position="25"/>
        <end position="606"/>
    </location>
</feature>
<gene>
    <name evidence="18" type="ORF">MNAN1_000517</name>
</gene>
<feature type="signal peptide" evidence="16">
    <location>
        <begin position="1"/>
        <end position="24"/>
    </location>
</feature>
<evidence type="ECO:0000256" key="12">
    <source>
        <dbReference type="ARBA" id="ARBA00023026"/>
    </source>
</evidence>
<dbReference type="GO" id="GO:0004252">
    <property type="term" value="F:serine-type endopeptidase activity"/>
    <property type="evidence" value="ECO:0007669"/>
    <property type="project" value="UniProtKB-UniRule"/>
</dbReference>
<dbReference type="CDD" id="cd04056">
    <property type="entry name" value="Peptidases_S53"/>
    <property type="match status" value="1"/>
</dbReference>
<keyword evidence="8 16" id="KW-0732">Signal</keyword>
<evidence type="ECO:0000256" key="1">
    <source>
        <dbReference type="ARBA" id="ARBA00001910"/>
    </source>
</evidence>
<dbReference type="EC" id="3.4.14.10" evidence="4"/>
<evidence type="ECO:0000256" key="14">
    <source>
        <dbReference type="ARBA" id="ARBA00023180"/>
    </source>
</evidence>
<keyword evidence="14" id="KW-0325">Glycoprotein</keyword>
<organism evidence="18 19">
    <name type="scientific">Malassezia nana</name>
    <dbReference type="NCBI Taxonomy" id="180528"/>
    <lineage>
        <taxon>Eukaryota</taxon>
        <taxon>Fungi</taxon>
        <taxon>Dikarya</taxon>
        <taxon>Basidiomycota</taxon>
        <taxon>Ustilaginomycotina</taxon>
        <taxon>Malasseziomycetes</taxon>
        <taxon>Malasseziales</taxon>
        <taxon>Malasseziaceae</taxon>
        <taxon>Malassezia</taxon>
    </lineage>
</organism>
<evidence type="ECO:0000256" key="3">
    <source>
        <dbReference type="ARBA" id="ARBA00004239"/>
    </source>
</evidence>
<evidence type="ECO:0000256" key="6">
    <source>
        <dbReference type="ARBA" id="ARBA00022670"/>
    </source>
</evidence>
<dbReference type="GO" id="GO:0008240">
    <property type="term" value="F:tripeptidyl-peptidase activity"/>
    <property type="evidence" value="ECO:0007669"/>
    <property type="project" value="UniProtKB-EC"/>
</dbReference>
<evidence type="ECO:0000256" key="16">
    <source>
        <dbReference type="SAM" id="SignalP"/>
    </source>
</evidence>
<dbReference type="GO" id="GO:0006508">
    <property type="term" value="P:proteolysis"/>
    <property type="evidence" value="ECO:0007669"/>
    <property type="project" value="UniProtKB-KW"/>
</dbReference>
<feature type="binding site" evidence="15">
    <location>
        <position position="586"/>
    </location>
    <ligand>
        <name>Ca(2+)</name>
        <dbReference type="ChEBI" id="CHEBI:29108"/>
    </ligand>
</feature>
<keyword evidence="9 15" id="KW-0378">Hydrolase</keyword>
<evidence type="ECO:0000256" key="15">
    <source>
        <dbReference type="PROSITE-ProRule" id="PRU01032"/>
    </source>
</evidence>
<dbReference type="InterPro" id="IPR050819">
    <property type="entry name" value="Tripeptidyl-peptidase_I"/>
</dbReference>
<feature type="binding site" evidence="15">
    <location>
        <position position="564"/>
    </location>
    <ligand>
        <name>Ca(2+)</name>
        <dbReference type="ChEBI" id="CHEBI:29108"/>
    </ligand>
</feature>
<feature type="active site" description="Charge relay system" evidence="15">
    <location>
        <position position="297"/>
    </location>
</feature>
<dbReference type="EMBL" id="CP119892">
    <property type="protein sequence ID" value="WFD25557.1"/>
    <property type="molecule type" value="Genomic_DNA"/>
</dbReference>
<dbReference type="SUPFAM" id="SSF54897">
    <property type="entry name" value="Protease propeptides/inhibitors"/>
    <property type="match status" value="1"/>
</dbReference>
<dbReference type="FunFam" id="3.40.50.200:FF:000015">
    <property type="entry name" value="Tripeptidyl peptidase A"/>
    <property type="match status" value="1"/>
</dbReference>
<dbReference type="Gene3D" id="3.40.50.200">
    <property type="entry name" value="Peptidase S8/S53 domain"/>
    <property type="match status" value="1"/>
</dbReference>
<evidence type="ECO:0000259" key="17">
    <source>
        <dbReference type="PROSITE" id="PS51695"/>
    </source>
</evidence>
<dbReference type="Pfam" id="PF00082">
    <property type="entry name" value="Peptidase_S8"/>
    <property type="match status" value="1"/>
</dbReference>